<evidence type="ECO:0000256" key="2">
    <source>
        <dbReference type="SAM" id="SignalP"/>
    </source>
</evidence>
<feature type="domain" description="Peptidase C14 caspase" evidence="3">
    <location>
        <begin position="24"/>
        <end position="100"/>
    </location>
</feature>
<feature type="domain" description="Peptidoglycan binding-like" evidence="4">
    <location>
        <begin position="278"/>
        <end position="330"/>
    </location>
</feature>
<sequence>MRVLLTALTLGLTATGPSLAAESALLIGNDRYDTLDGVDAARSIDDAGQSLSDAGVSVVAVENADRAAMLEAVRRYSDSADDADAQAIVLVGRFAAQGDEVFYLGTEAEGTGVLDGMTAGLPVSALAELLTQTPGRGLLVLGAAGGLPDIDLPQGVTLVVTSPERAARLVEETLAEPGARLGAGDGIEARGFSPESFTFLRTEAAATRPQAAPGASDAEADYWRLTRSRDDATAYAAYLDRYPNGQFAAEAQARIAGEQATPEERAAAAEEALDLSREGRQGVQQDLSALGFDTRGVDGIFGSGTRGAIRGWQQDQGFPITGYLTAEQVSTLDRQGSQRREAQRAEDDALWAGMGQDRSSAELENYLERFPGGFHAAEARGALTELRNEQAADGGVAERERQIWRATRAENSVEGYRRYITAFPDGEFVADARAAIARSEGQPQPQPQGQPQPPQQDVSADAQTEAALGLTPATRRAVEMRLSQLGFEPGAVDGEFDNGTRSALRRYQQNAGLPQTGYVNQITAVRLLADTLRDVLR</sequence>
<protein>
    <submittedName>
        <fullName evidence="5">Putative peptidoglycan binding domain protein</fullName>
    </submittedName>
</protein>
<feature type="chain" id="PRO_5011012059" evidence="2">
    <location>
        <begin position="21"/>
        <end position="537"/>
    </location>
</feature>
<dbReference type="Pfam" id="PF00656">
    <property type="entry name" value="Peptidase_C14"/>
    <property type="match status" value="1"/>
</dbReference>
<reference evidence="5 6" key="1">
    <citation type="submission" date="2017-03" db="EMBL/GenBank/DDBJ databases">
        <authorList>
            <person name="Afonso C.L."/>
            <person name="Miller P.J."/>
            <person name="Scott M.A."/>
            <person name="Spackman E."/>
            <person name="Goraichik I."/>
            <person name="Dimitrov K.M."/>
            <person name="Suarez D.L."/>
            <person name="Swayne D.E."/>
        </authorList>
    </citation>
    <scope>NUCLEOTIDE SEQUENCE [LARGE SCALE GENOMIC DNA]</scope>
    <source>
        <strain evidence="5 6">CECT 7066</strain>
    </source>
</reference>
<dbReference type="GO" id="GO:0004197">
    <property type="term" value="F:cysteine-type endopeptidase activity"/>
    <property type="evidence" value="ECO:0007669"/>
    <property type="project" value="InterPro"/>
</dbReference>
<dbReference type="Proteomes" id="UP000193870">
    <property type="component" value="Unassembled WGS sequence"/>
</dbReference>
<evidence type="ECO:0000256" key="1">
    <source>
        <dbReference type="SAM" id="MobiDB-lite"/>
    </source>
</evidence>
<accession>A0A1Y5SK69</accession>
<name>A0A1Y5SK69_9RHOB</name>
<dbReference type="InterPro" id="IPR036365">
    <property type="entry name" value="PGBD-like_sf"/>
</dbReference>
<dbReference type="Gene3D" id="1.10.101.10">
    <property type="entry name" value="PGBD-like superfamily/PGBD"/>
    <property type="match status" value="2"/>
</dbReference>
<keyword evidence="6" id="KW-1185">Reference proteome</keyword>
<evidence type="ECO:0000259" key="4">
    <source>
        <dbReference type="Pfam" id="PF01471"/>
    </source>
</evidence>
<feature type="region of interest" description="Disordered" evidence="1">
    <location>
        <begin position="438"/>
        <end position="463"/>
    </location>
</feature>
<feature type="domain" description="Peptidoglycan binding-like" evidence="4">
    <location>
        <begin position="475"/>
        <end position="525"/>
    </location>
</feature>
<dbReference type="InterPro" id="IPR036366">
    <property type="entry name" value="PGBDSf"/>
</dbReference>
<dbReference type="Gene3D" id="3.40.50.1460">
    <property type="match status" value="1"/>
</dbReference>
<proteinExistence type="predicted"/>
<keyword evidence="2" id="KW-0732">Signal</keyword>
<dbReference type="InterPro" id="IPR002477">
    <property type="entry name" value="Peptidoglycan-bd-like"/>
</dbReference>
<dbReference type="EMBL" id="FWFV01000004">
    <property type="protein sequence ID" value="SLN42336.1"/>
    <property type="molecule type" value="Genomic_DNA"/>
</dbReference>
<feature type="compositionally biased region" description="Pro residues" evidence="1">
    <location>
        <begin position="444"/>
        <end position="454"/>
    </location>
</feature>
<dbReference type="STRING" id="315423.SAMN04488020_104195"/>
<dbReference type="Gene3D" id="1.25.40.10">
    <property type="entry name" value="Tetratricopeptide repeat domain"/>
    <property type="match status" value="1"/>
</dbReference>
<dbReference type="AlphaFoldDB" id="A0A1Y5SK69"/>
<evidence type="ECO:0000313" key="6">
    <source>
        <dbReference type="Proteomes" id="UP000193870"/>
    </source>
</evidence>
<dbReference type="InterPro" id="IPR011990">
    <property type="entry name" value="TPR-like_helical_dom_sf"/>
</dbReference>
<feature type="signal peptide" evidence="2">
    <location>
        <begin position="1"/>
        <end position="20"/>
    </location>
</feature>
<dbReference type="RefSeq" id="WP_139214976.1">
    <property type="nucleotide sequence ID" value="NZ_FOPF01000004.1"/>
</dbReference>
<dbReference type="SUPFAM" id="SSF47090">
    <property type="entry name" value="PGBD-like"/>
    <property type="match status" value="2"/>
</dbReference>
<gene>
    <name evidence="5" type="ORF">PAM7066_01817</name>
</gene>
<dbReference type="Pfam" id="PF01471">
    <property type="entry name" value="PG_binding_1"/>
    <property type="match status" value="2"/>
</dbReference>
<evidence type="ECO:0000313" key="5">
    <source>
        <dbReference type="EMBL" id="SLN42336.1"/>
    </source>
</evidence>
<evidence type="ECO:0000259" key="3">
    <source>
        <dbReference type="Pfam" id="PF00656"/>
    </source>
</evidence>
<organism evidence="5 6">
    <name type="scientific">Palleronia marisminoris</name>
    <dbReference type="NCBI Taxonomy" id="315423"/>
    <lineage>
        <taxon>Bacteria</taxon>
        <taxon>Pseudomonadati</taxon>
        <taxon>Pseudomonadota</taxon>
        <taxon>Alphaproteobacteria</taxon>
        <taxon>Rhodobacterales</taxon>
        <taxon>Roseobacteraceae</taxon>
        <taxon>Palleronia</taxon>
    </lineage>
</organism>
<dbReference type="GO" id="GO:0006508">
    <property type="term" value="P:proteolysis"/>
    <property type="evidence" value="ECO:0007669"/>
    <property type="project" value="InterPro"/>
</dbReference>
<dbReference type="InterPro" id="IPR011600">
    <property type="entry name" value="Pept_C14_caspase"/>
</dbReference>
<dbReference type="OrthoDB" id="8092964at2"/>